<accession>A0A6S7H3H2</accession>
<dbReference type="EMBL" id="CACRXK020003056">
    <property type="protein sequence ID" value="CAB3997246.1"/>
    <property type="molecule type" value="Genomic_DNA"/>
</dbReference>
<comment type="caution">
    <text evidence="1">The sequence shown here is derived from an EMBL/GenBank/DDBJ whole genome shotgun (WGS) entry which is preliminary data.</text>
</comment>
<name>A0A6S7H3H2_PARCT</name>
<protein>
    <submittedName>
        <fullName evidence="1">Uncharacterized protein</fullName>
    </submittedName>
</protein>
<keyword evidence="2" id="KW-1185">Reference proteome</keyword>
<feature type="non-terminal residue" evidence="1">
    <location>
        <position position="54"/>
    </location>
</feature>
<sequence length="54" mass="6293">MARMDLNKLKEKYNLREPERGDLDDTAIEWRSGKPDYAKTNLAFLKGKTQNHKG</sequence>
<dbReference type="OrthoDB" id="65445at2759"/>
<gene>
    <name evidence="1" type="ORF">PACLA_8A082337</name>
</gene>
<reference evidence="1" key="1">
    <citation type="submission" date="2020-04" db="EMBL/GenBank/DDBJ databases">
        <authorList>
            <person name="Alioto T."/>
            <person name="Alioto T."/>
            <person name="Gomez Garrido J."/>
        </authorList>
    </citation>
    <scope>NUCLEOTIDE SEQUENCE</scope>
    <source>
        <strain evidence="1">A484AB</strain>
    </source>
</reference>
<evidence type="ECO:0000313" key="1">
    <source>
        <dbReference type="EMBL" id="CAB3997246.1"/>
    </source>
</evidence>
<evidence type="ECO:0000313" key="2">
    <source>
        <dbReference type="Proteomes" id="UP001152795"/>
    </source>
</evidence>
<organism evidence="1 2">
    <name type="scientific">Paramuricea clavata</name>
    <name type="common">Red gorgonian</name>
    <name type="synonym">Violescent sea-whip</name>
    <dbReference type="NCBI Taxonomy" id="317549"/>
    <lineage>
        <taxon>Eukaryota</taxon>
        <taxon>Metazoa</taxon>
        <taxon>Cnidaria</taxon>
        <taxon>Anthozoa</taxon>
        <taxon>Octocorallia</taxon>
        <taxon>Malacalcyonacea</taxon>
        <taxon>Plexauridae</taxon>
        <taxon>Paramuricea</taxon>
    </lineage>
</organism>
<dbReference type="Proteomes" id="UP001152795">
    <property type="component" value="Unassembled WGS sequence"/>
</dbReference>
<dbReference type="AlphaFoldDB" id="A0A6S7H3H2"/>
<proteinExistence type="predicted"/>